<dbReference type="GO" id="GO:0030246">
    <property type="term" value="F:carbohydrate binding"/>
    <property type="evidence" value="ECO:0007669"/>
    <property type="project" value="UniProtKB-KW"/>
</dbReference>
<protein>
    <submittedName>
        <fullName evidence="7">Pulmonary surfactant-associated protein D-like</fullName>
    </submittedName>
</protein>
<reference evidence="7" key="2">
    <citation type="submission" date="2025-05" db="UniProtKB">
        <authorList>
            <consortium name="Ensembl"/>
        </authorList>
    </citation>
    <scope>IDENTIFICATION</scope>
</reference>
<feature type="signal peptide" evidence="5">
    <location>
        <begin position="1"/>
        <end position="19"/>
    </location>
</feature>
<dbReference type="SUPFAM" id="SSF56436">
    <property type="entry name" value="C-type lectin-like"/>
    <property type="match status" value="1"/>
</dbReference>
<dbReference type="InterPro" id="IPR001304">
    <property type="entry name" value="C-type_lectin-like"/>
</dbReference>
<dbReference type="PANTHER" id="PTHR24024">
    <property type="entry name" value="PULMONARY SURFACTANT-ASSOCIATED PROTEIN A"/>
    <property type="match status" value="1"/>
</dbReference>
<accession>A0A673ARH2</accession>
<sequence length="236" mass="25673">MRTCLLFCLLCLMVPVSFGQIPGPPGPKGDKGDPGFPGIPARPGSYGLPGLPGPKGDPGPSGPPGFPGPWGPKGPPGYPGPIVMCGRDPHGSVSREFEDLKKILENLQRLIKYEFIRRAGQKYFVSFKERGSFSKAVDFCSQQGLQLALPQNEEENNALTQVFGEGDKTAWISINNRKAQGNFAVDLKNQPLVFTKWAEGQPDRSVQDTGCTMLTENGFWTVTQECSLQAYIICQL</sequence>
<dbReference type="SMART" id="SM00034">
    <property type="entry name" value="CLECT"/>
    <property type="match status" value="1"/>
</dbReference>
<dbReference type="Pfam" id="PF00059">
    <property type="entry name" value="Lectin_C"/>
    <property type="match status" value="1"/>
</dbReference>
<dbReference type="AlphaFoldDB" id="A0A673ARH2"/>
<organism evidence="7 8">
    <name type="scientific">Sphaeramia orbicularis</name>
    <name type="common">orbiculate cardinalfish</name>
    <dbReference type="NCBI Taxonomy" id="375764"/>
    <lineage>
        <taxon>Eukaryota</taxon>
        <taxon>Metazoa</taxon>
        <taxon>Chordata</taxon>
        <taxon>Craniata</taxon>
        <taxon>Vertebrata</taxon>
        <taxon>Euteleostomi</taxon>
        <taxon>Actinopterygii</taxon>
        <taxon>Neopterygii</taxon>
        <taxon>Teleostei</taxon>
        <taxon>Neoteleostei</taxon>
        <taxon>Acanthomorphata</taxon>
        <taxon>Gobiaria</taxon>
        <taxon>Kurtiformes</taxon>
        <taxon>Apogonoidei</taxon>
        <taxon>Apogonidae</taxon>
        <taxon>Apogoninae</taxon>
        <taxon>Sphaeramia</taxon>
    </lineage>
</organism>
<dbReference type="Proteomes" id="UP000472271">
    <property type="component" value="Chromosome 6"/>
</dbReference>
<feature type="compositionally biased region" description="Low complexity" evidence="4">
    <location>
        <begin position="34"/>
        <end position="49"/>
    </location>
</feature>
<keyword evidence="2" id="KW-0106">Calcium</keyword>
<gene>
    <name evidence="7" type="primary">LOC115421350</name>
</gene>
<dbReference type="InterPro" id="IPR016187">
    <property type="entry name" value="CTDL_fold"/>
</dbReference>
<keyword evidence="8" id="KW-1185">Reference proteome</keyword>
<dbReference type="FunFam" id="3.10.100.10:FF:000125">
    <property type="entry name" value="Mannan-binding lectin H3"/>
    <property type="match status" value="1"/>
</dbReference>
<evidence type="ECO:0000256" key="5">
    <source>
        <dbReference type="SAM" id="SignalP"/>
    </source>
</evidence>
<feature type="region of interest" description="Disordered" evidence="4">
    <location>
        <begin position="23"/>
        <end position="80"/>
    </location>
</feature>
<reference evidence="7" key="1">
    <citation type="submission" date="2019-06" db="EMBL/GenBank/DDBJ databases">
        <authorList>
            <consortium name="Wellcome Sanger Institute Data Sharing"/>
        </authorList>
    </citation>
    <scope>NUCLEOTIDE SEQUENCE [LARGE SCALE GENOMIC DNA]</scope>
</reference>
<dbReference type="GO" id="GO:0005581">
    <property type="term" value="C:collagen trimer"/>
    <property type="evidence" value="ECO:0007669"/>
    <property type="project" value="UniProtKB-KW"/>
</dbReference>
<keyword evidence="1" id="KW-0430">Lectin</keyword>
<dbReference type="OrthoDB" id="10255512at2759"/>
<keyword evidence="5" id="KW-0732">Signal</keyword>
<proteinExistence type="predicted"/>
<name>A0A673ARH2_9TELE</name>
<evidence type="ECO:0000313" key="7">
    <source>
        <dbReference type="Ensembl" id="ENSSORP00005030977.1"/>
    </source>
</evidence>
<dbReference type="Ensembl" id="ENSSORT00005031842.1">
    <property type="protein sequence ID" value="ENSSORP00005030977.1"/>
    <property type="gene ID" value="ENSSORG00005014776.1"/>
</dbReference>
<dbReference type="GO" id="GO:0005771">
    <property type="term" value="C:multivesicular body"/>
    <property type="evidence" value="ECO:0007669"/>
    <property type="project" value="TreeGrafter"/>
</dbReference>
<evidence type="ECO:0000256" key="3">
    <source>
        <dbReference type="ARBA" id="ARBA00023119"/>
    </source>
</evidence>
<evidence type="ECO:0000259" key="6">
    <source>
        <dbReference type="PROSITE" id="PS50041"/>
    </source>
</evidence>
<dbReference type="Ensembl" id="ENSSORT00005031841.1">
    <property type="protein sequence ID" value="ENSSORP00005030976.1"/>
    <property type="gene ID" value="ENSSORG00005014776.1"/>
</dbReference>
<dbReference type="PROSITE" id="PS50041">
    <property type="entry name" value="C_TYPE_LECTIN_2"/>
    <property type="match status" value="1"/>
</dbReference>
<feature type="domain" description="C-type lectin" evidence="6">
    <location>
        <begin position="118"/>
        <end position="235"/>
    </location>
</feature>
<dbReference type="PANTHER" id="PTHR24024:SF15">
    <property type="entry name" value="PULMONARY SURFACTANT-ASSOCIATED PROTEIN D"/>
    <property type="match status" value="1"/>
</dbReference>
<dbReference type="GO" id="GO:0005615">
    <property type="term" value="C:extracellular space"/>
    <property type="evidence" value="ECO:0007669"/>
    <property type="project" value="TreeGrafter"/>
</dbReference>
<feature type="compositionally biased region" description="Pro residues" evidence="4">
    <location>
        <begin position="51"/>
        <end position="79"/>
    </location>
</feature>
<keyword evidence="3" id="KW-0176">Collagen</keyword>
<evidence type="ECO:0000313" key="8">
    <source>
        <dbReference type="Proteomes" id="UP000472271"/>
    </source>
</evidence>
<dbReference type="InterPro" id="IPR051077">
    <property type="entry name" value="Ca-dependent_lectin"/>
</dbReference>
<evidence type="ECO:0000256" key="2">
    <source>
        <dbReference type="ARBA" id="ARBA00022837"/>
    </source>
</evidence>
<evidence type="ECO:0000256" key="4">
    <source>
        <dbReference type="SAM" id="MobiDB-lite"/>
    </source>
</evidence>
<dbReference type="Gene3D" id="3.10.100.10">
    <property type="entry name" value="Mannose-Binding Protein A, subunit A"/>
    <property type="match status" value="1"/>
</dbReference>
<feature type="chain" id="PRO_5044627732" evidence="5">
    <location>
        <begin position="20"/>
        <end position="236"/>
    </location>
</feature>
<evidence type="ECO:0000256" key="1">
    <source>
        <dbReference type="ARBA" id="ARBA00022734"/>
    </source>
</evidence>
<dbReference type="InterPro" id="IPR008160">
    <property type="entry name" value="Collagen"/>
</dbReference>
<dbReference type="InterPro" id="IPR016186">
    <property type="entry name" value="C-type_lectin-like/link_sf"/>
</dbReference>
<dbReference type="Pfam" id="PF01391">
    <property type="entry name" value="Collagen"/>
    <property type="match status" value="1"/>
</dbReference>